<organism evidence="3 4">
    <name type="scientific">Kitasatospora phosalacinea</name>
    <dbReference type="NCBI Taxonomy" id="2065"/>
    <lineage>
        <taxon>Bacteria</taxon>
        <taxon>Bacillati</taxon>
        <taxon>Actinomycetota</taxon>
        <taxon>Actinomycetes</taxon>
        <taxon>Kitasatosporales</taxon>
        <taxon>Streptomycetaceae</taxon>
        <taxon>Kitasatospora</taxon>
    </lineage>
</organism>
<dbReference type="EMBL" id="BSSA01000002">
    <property type="protein sequence ID" value="GLW68673.1"/>
    <property type="molecule type" value="Genomic_DNA"/>
</dbReference>
<evidence type="ECO:0000256" key="2">
    <source>
        <dbReference type="SAM" id="Phobius"/>
    </source>
</evidence>
<protein>
    <submittedName>
        <fullName evidence="3">Uncharacterized protein</fullName>
    </submittedName>
</protein>
<sequence length="228" mass="23813">MSTPQPPGPYGQPTPYGPPGQQPPPAYGGPSGYAQPPAYGQQPPAPAYGQQPPAYGQQPPSGYGQPPAYGQQPPAPPYGQQPPAYGQPPAGEGQLPAWGQEPPRAPVKPAGPVTARTVVRRVALGVVLLGIAVGVLWIVFLGSVNKGPNVGDCLSAQHKKVSCTASDARWRVDYRKNGTISLLNCASERPGTTPYDGQYRSRKHTTRYRLCLSPVNAAPAPGATAGKH</sequence>
<keyword evidence="2" id="KW-1133">Transmembrane helix</keyword>
<feature type="compositionally biased region" description="Low complexity" evidence="1">
    <location>
        <begin position="81"/>
        <end position="91"/>
    </location>
</feature>
<accession>A0A9W6UZW9</accession>
<reference evidence="3" key="1">
    <citation type="submission" date="2023-02" db="EMBL/GenBank/DDBJ databases">
        <title>Kitasatospora phosalacinea NBRC 14627.</title>
        <authorList>
            <person name="Ichikawa N."/>
            <person name="Sato H."/>
            <person name="Tonouchi N."/>
        </authorList>
    </citation>
    <scope>NUCLEOTIDE SEQUENCE</scope>
    <source>
        <strain evidence="3">NBRC 14627</strain>
    </source>
</reference>
<keyword evidence="2" id="KW-0472">Membrane</keyword>
<dbReference type="RefSeq" id="WP_285733915.1">
    <property type="nucleotide sequence ID" value="NZ_BSSA01000002.1"/>
</dbReference>
<evidence type="ECO:0000313" key="4">
    <source>
        <dbReference type="Proteomes" id="UP001165041"/>
    </source>
</evidence>
<dbReference type="AlphaFoldDB" id="A0A9W6UZW9"/>
<name>A0A9W6UZW9_9ACTN</name>
<dbReference type="Proteomes" id="UP001165041">
    <property type="component" value="Unassembled WGS sequence"/>
</dbReference>
<evidence type="ECO:0000256" key="1">
    <source>
        <dbReference type="SAM" id="MobiDB-lite"/>
    </source>
</evidence>
<comment type="caution">
    <text evidence="3">The sequence shown here is derived from an EMBL/GenBank/DDBJ whole genome shotgun (WGS) entry which is preliminary data.</text>
</comment>
<feature type="region of interest" description="Disordered" evidence="1">
    <location>
        <begin position="1"/>
        <end position="111"/>
    </location>
</feature>
<keyword evidence="2" id="KW-0812">Transmembrane</keyword>
<evidence type="ECO:0000313" key="3">
    <source>
        <dbReference type="EMBL" id="GLW68673.1"/>
    </source>
</evidence>
<gene>
    <name evidence="3" type="ORF">Kpho02_09720</name>
</gene>
<proteinExistence type="predicted"/>
<feature type="transmembrane region" description="Helical" evidence="2">
    <location>
        <begin position="122"/>
        <end position="144"/>
    </location>
</feature>
<feature type="compositionally biased region" description="Low complexity" evidence="1">
    <location>
        <begin position="32"/>
        <end position="72"/>
    </location>
</feature>
<feature type="compositionally biased region" description="Pro residues" evidence="1">
    <location>
        <begin position="1"/>
        <end position="27"/>
    </location>
</feature>